<dbReference type="PANTHER" id="PTHR40980">
    <property type="entry name" value="PLUG DOMAIN-CONTAINING PROTEIN"/>
    <property type="match status" value="1"/>
</dbReference>
<evidence type="ECO:0000256" key="5">
    <source>
        <dbReference type="SAM" id="MobiDB-lite"/>
    </source>
</evidence>
<feature type="region of interest" description="Disordered" evidence="5">
    <location>
        <begin position="24"/>
        <end position="61"/>
    </location>
</feature>
<protein>
    <submittedName>
        <fullName evidence="9">TonB-dependent receptor</fullName>
    </submittedName>
</protein>
<evidence type="ECO:0000256" key="4">
    <source>
        <dbReference type="RuleBase" id="RU003357"/>
    </source>
</evidence>
<feature type="signal peptide" evidence="6">
    <location>
        <begin position="1"/>
        <end position="24"/>
    </location>
</feature>
<gene>
    <name evidence="9" type="ORF">H8F01_11475</name>
</gene>
<feature type="chain" id="PRO_5028851418" evidence="6">
    <location>
        <begin position="25"/>
        <end position="925"/>
    </location>
</feature>
<evidence type="ECO:0000256" key="2">
    <source>
        <dbReference type="ARBA" id="ARBA00023136"/>
    </source>
</evidence>
<keyword evidence="9" id="KW-0675">Receptor</keyword>
<dbReference type="Gene3D" id="2.170.130.10">
    <property type="entry name" value="TonB-dependent receptor, plug domain"/>
    <property type="match status" value="1"/>
</dbReference>
<name>A0A7G8PZ14_9GAMM</name>
<feature type="domain" description="TonB-dependent receptor plug" evidence="8">
    <location>
        <begin position="85"/>
        <end position="185"/>
    </location>
</feature>
<dbReference type="NCBIfam" id="TIGR01782">
    <property type="entry name" value="TonB-Xanth-Caul"/>
    <property type="match status" value="1"/>
</dbReference>
<comment type="similarity">
    <text evidence="4">Belongs to the TonB-dependent receptor family.</text>
</comment>
<dbReference type="AlphaFoldDB" id="A0A7G8PZ14"/>
<dbReference type="InterPro" id="IPR036942">
    <property type="entry name" value="Beta-barrel_TonB_sf"/>
</dbReference>
<proteinExistence type="inferred from homology"/>
<feature type="domain" description="TonB-dependent receptor-like beta-barrel" evidence="7">
    <location>
        <begin position="424"/>
        <end position="891"/>
    </location>
</feature>
<dbReference type="Pfam" id="PF00593">
    <property type="entry name" value="TonB_dep_Rec_b-barrel"/>
    <property type="match status" value="1"/>
</dbReference>
<keyword evidence="4" id="KW-0798">TonB box</keyword>
<comment type="subcellular location">
    <subcellularLocation>
        <location evidence="1 4">Cell outer membrane</location>
    </subcellularLocation>
</comment>
<evidence type="ECO:0000256" key="1">
    <source>
        <dbReference type="ARBA" id="ARBA00004442"/>
    </source>
</evidence>
<dbReference type="Proteomes" id="UP000515873">
    <property type="component" value="Chromosome"/>
</dbReference>
<dbReference type="InterPro" id="IPR012910">
    <property type="entry name" value="Plug_dom"/>
</dbReference>
<dbReference type="Pfam" id="PF07715">
    <property type="entry name" value="Plug"/>
    <property type="match status" value="1"/>
</dbReference>
<dbReference type="EMBL" id="CP060412">
    <property type="protein sequence ID" value="QNJ99771.1"/>
    <property type="molecule type" value="Genomic_DNA"/>
</dbReference>
<evidence type="ECO:0000256" key="3">
    <source>
        <dbReference type="ARBA" id="ARBA00023237"/>
    </source>
</evidence>
<keyword evidence="3" id="KW-0998">Cell outer membrane</keyword>
<keyword evidence="6" id="KW-0732">Signal</keyword>
<evidence type="ECO:0000259" key="7">
    <source>
        <dbReference type="Pfam" id="PF00593"/>
    </source>
</evidence>
<keyword evidence="10" id="KW-1185">Reference proteome</keyword>
<accession>A0A7G8PZ14</accession>
<dbReference type="Gene3D" id="2.40.170.20">
    <property type="entry name" value="TonB-dependent receptor, beta-barrel domain"/>
    <property type="match status" value="1"/>
</dbReference>
<dbReference type="InterPro" id="IPR010104">
    <property type="entry name" value="TonB_rcpt_bac"/>
</dbReference>
<evidence type="ECO:0000259" key="8">
    <source>
        <dbReference type="Pfam" id="PF07715"/>
    </source>
</evidence>
<feature type="compositionally biased region" description="Low complexity" evidence="5">
    <location>
        <begin position="24"/>
        <end position="49"/>
    </location>
</feature>
<dbReference type="InterPro" id="IPR000531">
    <property type="entry name" value="Beta-barrel_TonB"/>
</dbReference>
<evidence type="ECO:0000313" key="9">
    <source>
        <dbReference type="EMBL" id="QNJ99771.1"/>
    </source>
</evidence>
<evidence type="ECO:0000313" key="10">
    <source>
        <dbReference type="Proteomes" id="UP000515873"/>
    </source>
</evidence>
<dbReference type="RefSeq" id="WP_187055263.1">
    <property type="nucleotide sequence ID" value="NZ_CP060412.1"/>
</dbReference>
<dbReference type="PANTHER" id="PTHR40980:SF3">
    <property type="entry name" value="TONB-DEPENDENT RECEPTOR-LIKE BETA-BARREL DOMAIN-CONTAINING PROTEIN"/>
    <property type="match status" value="1"/>
</dbReference>
<organism evidence="9 10">
    <name type="scientific">Dyella telluris</name>
    <dbReference type="NCBI Taxonomy" id="2763498"/>
    <lineage>
        <taxon>Bacteria</taxon>
        <taxon>Pseudomonadati</taxon>
        <taxon>Pseudomonadota</taxon>
        <taxon>Gammaproteobacteria</taxon>
        <taxon>Lysobacterales</taxon>
        <taxon>Rhodanobacteraceae</taxon>
        <taxon>Dyella</taxon>
    </lineage>
</organism>
<sequence length="925" mass="101067">MTRTQIHKTLLAAAIAASFGVAHAADTPPAPADAQQSTTNTAQPAAAPAKDGSNSDAKQKDAVNLSGVVVTPLRESLQSAQSLKQDSRMITDSIVAEDIGKLPDNSVADALQRITGVQVAQGFQGETSSVVIRGLPNVITTLNGREIFSGVGRAFAFQNLPATAVKTVQVYKTSEASLPDGGIAGMVDMQLFRPFDFDGSKVAATFTETNSKYAAHTDPNGSVLLSDRWKTDVGEFGALLNVGYDKQHYAYNAVWNDFPKVLTNSDGTPVRTSGGNLISAPNGFGADYNIGDRTRQEMNYALQWKPNDSTEVYVEGLYDWDSDNYNQPFFFSFPVGSVNPSSITVGNNCYANQLTGSAYYGQTICDATSGSWTGNTYAATSTQAHQQWGHDIQNSIGAKWHGDRLNLSTDLSFNSSSFHDQTFIVDTFLKAPITTNWYGAQNWQLGGNPAGNASNYYLNGLFQTWNNQRGEQTAWRGDGNYDLNGSFFQYIDFGLRYSDHSAQYNGSVEVSTPPPGGTGDISLNPNPANQVIARFPTGYFCSQPSTKAIPTTWLSGCFNYLTNNADAIRSLYGLPTGLAAENPGRYYHIDEKSYTGYFQFGYGNELFGMPFDGLMGMRIERTKRNLDAFSYDASTNVYSPLSANTSSPVYLPNLSFNWHLKDNLQFRFVAAKTLTYPDFGQLNPSLSLNPGTINRAGIASSGNPDLKPIRSNNYDASLEYYFAPASYVSGGVFYRDINGYIQNYVTDVTIGGQPYQLNSPQSAGSGHLDGAEVAYQQFFDFLPAPLNGLGVQINYTYIEGSTRSPQYIGGPVVTSPLQNVSKNNGNAVLMYEKFGWSARLAYNYRSRFIDGFTQPTVSGVNDEIKPANQVDFSLGYDINQYFTVVLNATNIFGANLHQYWGDGDSRPRDIRYQDRTVGLGVRFKM</sequence>
<reference evidence="9 10" key="1">
    <citation type="submission" date="2020-08" db="EMBL/GenBank/DDBJ databases">
        <title>Dyella sp. G9 isolated from forest soil.</title>
        <authorList>
            <person name="Fu J."/>
            <person name="Qiu L."/>
        </authorList>
    </citation>
    <scope>NUCLEOTIDE SEQUENCE [LARGE SCALE GENOMIC DNA]</scope>
    <source>
        <strain evidence="9 10">G9</strain>
    </source>
</reference>
<keyword evidence="2 4" id="KW-0472">Membrane</keyword>
<dbReference type="KEGG" id="dtl:H8F01_11475"/>
<evidence type="ECO:0000256" key="6">
    <source>
        <dbReference type="SAM" id="SignalP"/>
    </source>
</evidence>
<dbReference type="InterPro" id="IPR037066">
    <property type="entry name" value="Plug_dom_sf"/>
</dbReference>
<dbReference type="GO" id="GO:0009279">
    <property type="term" value="C:cell outer membrane"/>
    <property type="evidence" value="ECO:0007669"/>
    <property type="project" value="UniProtKB-SubCell"/>
</dbReference>
<dbReference type="SUPFAM" id="SSF56935">
    <property type="entry name" value="Porins"/>
    <property type="match status" value="1"/>
</dbReference>